<evidence type="ECO:0000256" key="8">
    <source>
        <dbReference type="ARBA" id="ARBA00022475"/>
    </source>
</evidence>
<dbReference type="PANTHER" id="PTHR46382:SF1">
    <property type="entry name" value="PHOSPHATIDATE CYTIDYLYLTRANSFERASE"/>
    <property type="match status" value="1"/>
</dbReference>
<dbReference type="GeneID" id="78354029"/>
<keyword evidence="11 24" id="KW-0812">Transmembrane</keyword>
<evidence type="ECO:0000256" key="18">
    <source>
        <dbReference type="ARBA" id="ARBA00029893"/>
    </source>
</evidence>
<keyword evidence="15 24" id="KW-0472">Membrane</keyword>
<dbReference type="GO" id="GO:0004605">
    <property type="term" value="F:phosphatidate cytidylyltransferase activity"/>
    <property type="evidence" value="ECO:0007669"/>
    <property type="project" value="UniProtKB-EC"/>
</dbReference>
<keyword evidence="17" id="KW-1208">Phospholipid metabolism</keyword>
<feature type="transmembrane region" description="Helical" evidence="24">
    <location>
        <begin position="194"/>
        <end position="216"/>
    </location>
</feature>
<evidence type="ECO:0000256" key="12">
    <source>
        <dbReference type="ARBA" id="ARBA00022695"/>
    </source>
</evidence>
<evidence type="ECO:0000256" key="20">
    <source>
        <dbReference type="ARBA" id="ARBA00032253"/>
    </source>
</evidence>
<evidence type="ECO:0000256" key="2">
    <source>
        <dbReference type="ARBA" id="ARBA00004651"/>
    </source>
</evidence>
<keyword evidence="14" id="KW-0443">Lipid metabolism</keyword>
<evidence type="ECO:0000256" key="6">
    <source>
        <dbReference type="ARBA" id="ARBA00012487"/>
    </source>
</evidence>
<evidence type="ECO:0000313" key="25">
    <source>
        <dbReference type="EMBL" id="SFU62465.1"/>
    </source>
</evidence>
<feature type="transmembrane region" description="Helical" evidence="24">
    <location>
        <begin position="245"/>
        <end position="264"/>
    </location>
</feature>
<feature type="transmembrane region" description="Helical" evidence="24">
    <location>
        <begin position="73"/>
        <end position="93"/>
    </location>
</feature>
<evidence type="ECO:0000256" key="23">
    <source>
        <dbReference type="ARBA" id="ARBA00033406"/>
    </source>
</evidence>
<dbReference type="Proteomes" id="UP000198817">
    <property type="component" value="Unassembled WGS sequence"/>
</dbReference>
<evidence type="ECO:0000256" key="16">
    <source>
        <dbReference type="ARBA" id="ARBA00023209"/>
    </source>
</evidence>
<dbReference type="Pfam" id="PF01148">
    <property type="entry name" value="CTP_transf_1"/>
    <property type="match status" value="1"/>
</dbReference>
<feature type="transmembrane region" description="Helical" evidence="24">
    <location>
        <begin position="49"/>
        <end position="67"/>
    </location>
</feature>
<dbReference type="EC" id="2.7.7.41" evidence="6"/>
<gene>
    <name evidence="25" type="ORF">SAMN05216508_1219</name>
</gene>
<keyword evidence="8" id="KW-1003">Cell membrane</keyword>
<evidence type="ECO:0000256" key="22">
    <source>
        <dbReference type="ARBA" id="ARBA00032743"/>
    </source>
</evidence>
<evidence type="ECO:0000256" key="14">
    <source>
        <dbReference type="ARBA" id="ARBA00023098"/>
    </source>
</evidence>
<feature type="transmembrane region" description="Helical" evidence="24">
    <location>
        <begin position="12"/>
        <end position="37"/>
    </location>
</feature>
<evidence type="ECO:0000256" key="1">
    <source>
        <dbReference type="ARBA" id="ARBA00001698"/>
    </source>
</evidence>
<dbReference type="GO" id="GO:0016024">
    <property type="term" value="P:CDP-diacylglycerol biosynthetic process"/>
    <property type="evidence" value="ECO:0007669"/>
    <property type="project" value="TreeGrafter"/>
</dbReference>
<proteinExistence type="inferred from homology"/>
<dbReference type="PANTHER" id="PTHR46382">
    <property type="entry name" value="PHOSPHATIDATE CYTIDYLYLTRANSFERASE"/>
    <property type="match status" value="1"/>
</dbReference>
<comment type="pathway">
    <text evidence="4">Lipid metabolism.</text>
</comment>
<comment type="subcellular location">
    <subcellularLocation>
        <location evidence="2">Cell membrane</location>
        <topology evidence="2">Multi-pass membrane protein</topology>
    </subcellularLocation>
</comment>
<sequence length="267" mass="29814">MKTRIISGFAMAPLILFVYLGGWWLAALCILIGFLGIREFYDGFRAMDIHPSNGIAYAMMFVLYLMNGFWPNQYGLITAWFAAVIMVSSISMFDTKHRTPIDAMATMVGIIYIIFFTFHFVLIDQTGMYSILKWLALLSAFGSDIFAYFTGVFFGKHKMCPNLSPKKTFEGLAGGIIGSAVCCGLFGYFLCREFLWSCVIIGFLGAAISVCGDLTASAYKRKMGIKDYGNLIPGHGGIMDRFDSVLFTAPFVYYYIVVVLQHFGLVF</sequence>
<evidence type="ECO:0000256" key="3">
    <source>
        <dbReference type="ARBA" id="ARBA00005119"/>
    </source>
</evidence>
<keyword evidence="26" id="KW-1185">Reference proteome</keyword>
<evidence type="ECO:0000256" key="19">
    <source>
        <dbReference type="ARBA" id="ARBA00031825"/>
    </source>
</evidence>
<evidence type="ECO:0000256" key="4">
    <source>
        <dbReference type="ARBA" id="ARBA00005189"/>
    </source>
</evidence>
<keyword evidence="10 25" id="KW-0808">Transferase</keyword>
<keyword evidence="16" id="KW-0594">Phospholipid biosynthesis</keyword>
<dbReference type="EMBL" id="FPBT01000021">
    <property type="protein sequence ID" value="SFU62465.1"/>
    <property type="molecule type" value="Genomic_DNA"/>
</dbReference>
<keyword evidence="13 24" id="KW-1133">Transmembrane helix</keyword>
<evidence type="ECO:0000256" key="24">
    <source>
        <dbReference type="SAM" id="Phobius"/>
    </source>
</evidence>
<feature type="transmembrane region" description="Helical" evidence="24">
    <location>
        <begin position="105"/>
        <end position="122"/>
    </location>
</feature>
<comment type="similarity">
    <text evidence="5">Belongs to the CDS family.</text>
</comment>
<dbReference type="RefSeq" id="WP_090162302.1">
    <property type="nucleotide sequence ID" value="NZ_FNBF01000004.1"/>
</dbReference>
<keyword evidence="9" id="KW-0444">Lipid biosynthesis</keyword>
<organism evidence="25 26">
    <name type="scientific">Eubacterium pyruvativorans</name>
    <dbReference type="NCBI Taxonomy" id="155865"/>
    <lineage>
        <taxon>Bacteria</taxon>
        <taxon>Bacillati</taxon>
        <taxon>Bacillota</taxon>
        <taxon>Clostridia</taxon>
        <taxon>Eubacteriales</taxon>
        <taxon>Eubacteriaceae</taxon>
        <taxon>Eubacterium</taxon>
    </lineage>
</organism>
<evidence type="ECO:0000256" key="13">
    <source>
        <dbReference type="ARBA" id="ARBA00022989"/>
    </source>
</evidence>
<keyword evidence="12 25" id="KW-0548">Nucleotidyltransferase</keyword>
<evidence type="ECO:0000256" key="5">
    <source>
        <dbReference type="ARBA" id="ARBA00010185"/>
    </source>
</evidence>
<evidence type="ECO:0000313" key="26">
    <source>
        <dbReference type="Proteomes" id="UP000198817"/>
    </source>
</evidence>
<feature type="transmembrane region" description="Helical" evidence="24">
    <location>
        <begin position="134"/>
        <end position="155"/>
    </location>
</feature>
<evidence type="ECO:0000256" key="7">
    <source>
        <dbReference type="ARBA" id="ARBA00019373"/>
    </source>
</evidence>
<evidence type="ECO:0000256" key="17">
    <source>
        <dbReference type="ARBA" id="ARBA00023264"/>
    </source>
</evidence>
<comment type="catalytic activity">
    <reaction evidence="1">
        <text>a 1,2-diacyl-sn-glycero-3-phosphate + CTP + H(+) = a CDP-1,2-diacyl-sn-glycerol + diphosphate</text>
        <dbReference type="Rhea" id="RHEA:16229"/>
        <dbReference type="ChEBI" id="CHEBI:15378"/>
        <dbReference type="ChEBI" id="CHEBI:33019"/>
        <dbReference type="ChEBI" id="CHEBI:37563"/>
        <dbReference type="ChEBI" id="CHEBI:58332"/>
        <dbReference type="ChEBI" id="CHEBI:58608"/>
        <dbReference type="EC" id="2.7.7.41"/>
    </reaction>
</comment>
<dbReference type="GO" id="GO:0005886">
    <property type="term" value="C:plasma membrane"/>
    <property type="evidence" value="ECO:0007669"/>
    <property type="project" value="UniProtKB-SubCell"/>
</dbReference>
<accession>A0A1I7HP08</accession>
<dbReference type="OrthoDB" id="9799199at2"/>
<feature type="transmembrane region" description="Helical" evidence="24">
    <location>
        <begin position="167"/>
        <end position="188"/>
    </location>
</feature>
<protein>
    <recommendedName>
        <fullName evidence="7">Phosphatidate cytidylyltransferase</fullName>
        <ecNumber evidence="6">2.7.7.41</ecNumber>
    </recommendedName>
    <alternativeName>
        <fullName evidence="20">CDP-DAG synthase</fullName>
    </alternativeName>
    <alternativeName>
        <fullName evidence="22">CDP-DG synthase</fullName>
    </alternativeName>
    <alternativeName>
        <fullName evidence="18">CDP-diacylglycerol synthase</fullName>
    </alternativeName>
    <alternativeName>
        <fullName evidence="21">CDP-diglyceride pyrophosphorylase</fullName>
    </alternativeName>
    <alternativeName>
        <fullName evidence="23">CDP-diglyceride synthase</fullName>
    </alternativeName>
    <alternativeName>
        <fullName evidence="19">CTP:phosphatidate cytidylyltransferase</fullName>
    </alternativeName>
</protein>
<reference evidence="25 26" key="1">
    <citation type="submission" date="2016-10" db="EMBL/GenBank/DDBJ databases">
        <authorList>
            <person name="de Groot N.N."/>
        </authorList>
    </citation>
    <scope>NUCLEOTIDE SEQUENCE [LARGE SCALE GENOMIC DNA]</scope>
    <source>
        <strain evidence="25 26">KHGC13</strain>
    </source>
</reference>
<evidence type="ECO:0000256" key="10">
    <source>
        <dbReference type="ARBA" id="ARBA00022679"/>
    </source>
</evidence>
<evidence type="ECO:0000256" key="21">
    <source>
        <dbReference type="ARBA" id="ARBA00032396"/>
    </source>
</evidence>
<evidence type="ECO:0000256" key="9">
    <source>
        <dbReference type="ARBA" id="ARBA00022516"/>
    </source>
</evidence>
<name>A0A1I7HP08_9FIRM</name>
<evidence type="ECO:0000256" key="15">
    <source>
        <dbReference type="ARBA" id="ARBA00023136"/>
    </source>
</evidence>
<dbReference type="AlphaFoldDB" id="A0A1I7HP08"/>
<evidence type="ECO:0000256" key="11">
    <source>
        <dbReference type="ARBA" id="ARBA00022692"/>
    </source>
</evidence>
<comment type="pathway">
    <text evidence="3">Phospholipid metabolism; CDP-diacylglycerol biosynthesis; CDP-diacylglycerol from sn-glycerol 3-phosphate: step 3/3.</text>
</comment>
<dbReference type="STRING" id="155865.SAMN05216515_1229"/>